<sequence>MFSRRLISIASMAAFAVSLTACGTPSRQTLGTAGGAVLGGAAGNAVTNGSTAGTIGGAALGGVIGNQVTKP</sequence>
<keyword evidence="4" id="KW-1185">Reference proteome</keyword>
<gene>
    <name evidence="3" type="ORF">TSA66_23215</name>
</gene>
<dbReference type="Proteomes" id="UP000031572">
    <property type="component" value="Unassembled WGS sequence"/>
</dbReference>
<reference evidence="3 4" key="1">
    <citation type="submission" date="2014-12" db="EMBL/GenBank/DDBJ databases">
        <title>Denitrispirillum autotrophicum gen. nov., sp. nov., Denitrifying, Facultatively Autotrophic Bacteria Isolated from Rice Paddy Soil.</title>
        <authorList>
            <person name="Ishii S."/>
            <person name="Ashida N."/>
            <person name="Ohno H."/>
            <person name="Otsuka S."/>
            <person name="Yokota A."/>
            <person name="Senoo K."/>
        </authorList>
    </citation>
    <scope>NUCLEOTIDE SEQUENCE [LARGE SCALE GENOMIC DNA]</scope>
    <source>
        <strain evidence="3 4">TSA66</strain>
    </source>
</reference>
<dbReference type="Pfam" id="PF05433">
    <property type="entry name" value="Rick_17kDa_Anti"/>
    <property type="match status" value="1"/>
</dbReference>
<accession>A0A0C2BP79</accession>
<feature type="signal peptide" evidence="1">
    <location>
        <begin position="1"/>
        <end position="23"/>
    </location>
</feature>
<proteinExistence type="predicted"/>
<feature type="chain" id="PRO_5002146289" description="Glycine zipper 2TM domain-containing protein" evidence="1">
    <location>
        <begin position="24"/>
        <end position="71"/>
    </location>
</feature>
<organism evidence="3 4">
    <name type="scientific">Noviherbaspirillum autotrophicum</name>
    <dbReference type="NCBI Taxonomy" id="709839"/>
    <lineage>
        <taxon>Bacteria</taxon>
        <taxon>Pseudomonadati</taxon>
        <taxon>Pseudomonadota</taxon>
        <taxon>Betaproteobacteria</taxon>
        <taxon>Burkholderiales</taxon>
        <taxon>Oxalobacteraceae</taxon>
        <taxon>Noviherbaspirillum</taxon>
    </lineage>
</organism>
<dbReference type="STRING" id="709839.TSA66_23215"/>
<evidence type="ECO:0000313" key="3">
    <source>
        <dbReference type="EMBL" id="KIF83090.1"/>
    </source>
</evidence>
<feature type="domain" description="Glycine zipper 2TM" evidence="2">
    <location>
        <begin position="30"/>
        <end position="68"/>
    </location>
</feature>
<dbReference type="EMBL" id="JWJG01000028">
    <property type="protein sequence ID" value="KIF83090.1"/>
    <property type="molecule type" value="Genomic_DNA"/>
</dbReference>
<dbReference type="GO" id="GO:0019867">
    <property type="term" value="C:outer membrane"/>
    <property type="evidence" value="ECO:0007669"/>
    <property type="project" value="InterPro"/>
</dbReference>
<evidence type="ECO:0000256" key="1">
    <source>
        <dbReference type="SAM" id="SignalP"/>
    </source>
</evidence>
<dbReference type="RefSeq" id="WP_040041720.1">
    <property type="nucleotide sequence ID" value="NZ_JWJG01000028.1"/>
</dbReference>
<comment type="caution">
    <text evidence="3">The sequence shown here is derived from an EMBL/GenBank/DDBJ whole genome shotgun (WGS) entry which is preliminary data.</text>
</comment>
<dbReference type="InterPro" id="IPR008816">
    <property type="entry name" value="Gly_zipper_2TM_dom"/>
</dbReference>
<evidence type="ECO:0000259" key="2">
    <source>
        <dbReference type="Pfam" id="PF05433"/>
    </source>
</evidence>
<keyword evidence="1" id="KW-0732">Signal</keyword>
<dbReference type="AlphaFoldDB" id="A0A0C2BP79"/>
<protein>
    <recommendedName>
        <fullName evidence="2">Glycine zipper 2TM domain-containing protein</fullName>
    </recommendedName>
</protein>
<name>A0A0C2BP79_9BURK</name>
<dbReference type="PROSITE" id="PS51257">
    <property type="entry name" value="PROKAR_LIPOPROTEIN"/>
    <property type="match status" value="1"/>
</dbReference>
<evidence type="ECO:0000313" key="4">
    <source>
        <dbReference type="Proteomes" id="UP000031572"/>
    </source>
</evidence>